<dbReference type="GO" id="GO:0019243">
    <property type="term" value="P:methylglyoxal catabolic process to D-lactate via S-lactoyl-glutathione"/>
    <property type="evidence" value="ECO:0007669"/>
    <property type="project" value="UniProtKB-UniRule"/>
</dbReference>
<dbReference type="InterPro" id="IPR032282">
    <property type="entry name" value="HAGH_C"/>
</dbReference>
<gene>
    <name evidence="7 9" type="primary">gloB</name>
    <name evidence="9" type="ORF">MBHS_02024</name>
</gene>
<sequence length="259" mass="29081">MLQITAIPAFSDNYQWLLEEADTAFAWVVDPGDANSILQVLKKKQKSLKAILITHHHWDHVDGIAKLLAHYPNIPVFGPQQESIAGLNRPLQQGEQVQLPESQQVFTVLDTPGHTLGHITYYTPGLLFCGDTLFACGCGRVFEGTMAQMQQSLAKLRDLPDETLVYCAHEYTLDNIGFAKWVEPDNADLLTREISVQEQRKQGKATVPSLLSLEKQTNPFLRFDKSSVIQAAESYAGKALNRPAEVFAALRQWKDREYD</sequence>
<evidence type="ECO:0000256" key="4">
    <source>
        <dbReference type="ARBA" id="ARBA00022723"/>
    </source>
</evidence>
<accession>A0A1H6FA40</accession>
<evidence type="ECO:0000256" key="7">
    <source>
        <dbReference type="HAMAP-Rule" id="MF_01374"/>
    </source>
</evidence>
<reference evidence="9 10" key="1">
    <citation type="submission" date="2016-10" db="EMBL/GenBank/DDBJ databases">
        <authorList>
            <person name="de Groot N.N."/>
        </authorList>
    </citation>
    <scope>NUCLEOTIDE SEQUENCE [LARGE SCALE GENOMIC DNA]</scope>
    <source>
        <strain evidence="9">MBHS1</strain>
    </source>
</reference>
<dbReference type="Gene3D" id="3.60.15.10">
    <property type="entry name" value="Ribonuclease Z/Hydroxyacylglutathione hydrolase-like"/>
    <property type="match status" value="1"/>
</dbReference>
<keyword evidence="6 7" id="KW-0862">Zinc</keyword>
<dbReference type="RefSeq" id="WP_103919996.1">
    <property type="nucleotide sequence ID" value="NZ_FMSV02000440.1"/>
</dbReference>
<comment type="similarity">
    <text evidence="3 7">Belongs to the metallo-beta-lactamase superfamily. Glyoxalase II family.</text>
</comment>
<keyword evidence="4 7" id="KW-0479">Metal-binding</keyword>
<dbReference type="SMART" id="SM00849">
    <property type="entry name" value="Lactamase_B"/>
    <property type="match status" value="1"/>
</dbReference>
<dbReference type="GO" id="GO:0046872">
    <property type="term" value="F:metal ion binding"/>
    <property type="evidence" value="ECO:0007669"/>
    <property type="project" value="UniProtKB-KW"/>
</dbReference>
<comment type="pathway">
    <text evidence="2 7">Secondary metabolite metabolism; methylglyoxal degradation; (R)-lactate from methylglyoxal: step 2/2.</text>
</comment>
<dbReference type="EMBL" id="FMSV02000440">
    <property type="protein sequence ID" value="SEH06169.1"/>
    <property type="molecule type" value="Genomic_DNA"/>
</dbReference>
<evidence type="ECO:0000256" key="5">
    <source>
        <dbReference type="ARBA" id="ARBA00022801"/>
    </source>
</evidence>
<feature type="binding site" evidence="7">
    <location>
        <position position="114"/>
    </location>
    <ligand>
        <name>Zn(2+)</name>
        <dbReference type="ChEBI" id="CHEBI:29105"/>
        <label>1</label>
    </ligand>
</feature>
<comment type="subunit">
    <text evidence="7">Monomer.</text>
</comment>
<keyword evidence="5 7" id="KW-0378">Hydrolase</keyword>
<dbReference type="PANTHER" id="PTHR43705:SF1">
    <property type="entry name" value="HYDROXYACYLGLUTATHIONE HYDROLASE GLOB"/>
    <property type="match status" value="1"/>
</dbReference>
<dbReference type="InterPro" id="IPR035680">
    <property type="entry name" value="Clx_II_MBL"/>
</dbReference>
<feature type="binding site" evidence="7">
    <location>
        <position position="169"/>
    </location>
    <ligand>
        <name>Zn(2+)</name>
        <dbReference type="ChEBI" id="CHEBI:29105"/>
        <label>2</label>
    </ligand>
</feature>
<dbReference type="AlphaFoldDB" id="A0A1H6FA40"/>
<dbReference type="Pfam" id="PF16123">
    <property type="entry name" value="HAGH_C"/>
    <property type="match status" value="1"/>
</dbReference>
<dbReference type="PANTHER" id="PTHR43705">
    <property type="entry name" value="HYDROXYACYLGLUTATHIONE HYDROLASE"/>
    <property type="match status" value="1"/>
</dbReference>
<dbReference type="UniPathway" id="UPA00619">
    <property type="reaction ID" value="UER00676"/>
</dbReference>
<evidence type="ECO:0000313" key="9">
    <source>
        <dbReference type="EMBL" id="SEH06169.1"/>
    </source>
</evidence>
<evidence type="ECO:0000256" key="2">
    <source>
        <dbReference type="ARBA" id="ARBA00004963"/>
    </source>
</evidence>
<dbReference type="InterPro" id="IPR036866">
    <property type="entry name" value="RibonucZ/Hydroxyglut_hydro"/>
</dbReference>
<feature type="binding site" evidence="7">
    <location>
        <position position="59"/>
    </location>
    <ligand>
        <name>Zn(2+)</name>
        <dbReference type="ChEBI" id="CHEBI:29105"/>
        <label>2</label>
    </ligand>
</feature>
<dbReference type="InterPro" id="IPR017782">
    <property type="entry name" value="Hydroxyacylglutathione_Hdrlase"/>
</dbReference>
<evidence type="ECO:0000313" key="10">
    <source>
        <dbReference type="Proteomes" id="UP000236724"/>
    </source>
</evidence>
<keyword evidence="10" id="KW-1185">Reference proteome</keyword>
<dbReference type="GO" id="GO:0004416">
    <property type="term" value="F:hydroxyacylglutathione hydrolase activity"/>
    <property type="evidence" value="ECO:0007669"/>
    <property type="project" value="UniProtKB-UniRule"/>
</dbReference>
<dbReference type="HAMAP" id="MF_01374">
    <property type="entry name" value="Glyoxalase_2"/>
    <property type="match status" value="1"/>
</dbReference>
<evidence type="ECO:0000256" key="1">
    <source>
        <dbReference type="ARBA" id="ARBA00001623"/>
    </source>
</evidence>
<feature type="binding site" evidence="7">
    <location>
        <position position="131"/>
    </location>
    <ligand>
        <name>Zn(2+)</name>
        <dbReference type="ChEBI" id="CHEBI:29105"/>
        <label>1</label>
    </ligand>
</feature>
<name>A0A1H6FA40_9GAMM</name>
<dbReference type="Pfam" id="PF00753">
    <property type="entry name" value="Lactamase_B"/>
    <property type="match status" value="1"/>
</dbReference>
<dbReference type="NCBIfam" id="TIGR03413">
    <property type="entry name" value="GSH_gloB"/>
    <property type="match status" value="1"/>
</dbReference>
<organism evidence="9 10">
    <name type="scientific">Candidatus Venteria ishoeyi</name>
    <dbReference type="NCBI Taxonomy" id="1899563"/>
    <lineage>
        <taxon>Bacteria</taxon>
        <taxon>Pseudomonadati</taxon>
        <taxon>Pseudomonadota</taxon>
        <taxon>Gammaproteobacteria</taxon>
        <taxon>Thiotrichales</taxon>
        <taxon>Thiotrichaceae</taxon>
        <taxon>Venteria</taxon>
    </lineage>
</organism>
<evidence type="ECO:0000256" key="3">
    <source>
        <dbReference type="ARBA" id="ARBA00006759"/>
    </source>
</evidence>
<evidence type="ECO:0000256" key="6">
    <source>
        <dbReference type="ARBA" id="ARBA00022833"/>
    </source>
</evidence>
<proteinExistence type="inferred from homology"/>
<feature type="binding site" evidence="7">
    <location>
        <position position="60"/>
    </location>
    <ligand>
        <name>Zn(2+)</name>
        <dbReference type="ChEBI" id="CHEBI:29105"/>
        <label>2</label>
    </ligand>
</feature>
<dbReference type="CDD" id="cd07723">
    <property type="entry name" value="hydroxyacylglutathione_hydrolase_MBL-fold"/>
    <property type="match status" value="1"/>
</dbReference>
<dbReference type="InterPro" id="IPR001279">
    <property type="entry name" value="Metallo-B-lactamas"/>
</dbReference>
<dbReference type="SUPFAM" id="SSF56281">
    <property type="entry name" value="Metallo-hydrolase/oxidoreductase"/>
    <property type="match status" value="1"/>
</dbReference>
<feature type="domain" description="Metallo-beta-lactamase" evidence="8">
    <location>
        <begin position="12"/>
        <end position="169"/>
    </location>
</feature>
<comment type="catalytic activity">
    <reaction evidence="1 7">
        <text>an S-(2-hydroxyacyl)glutathione + H2O = a 2-hydroxy carboxylate + glutathione + H(+)</text>
        <dbReference type="Rhea" id="RHEA:21864"/>
        <dbReference type="ChEBI" id="CHEBI:15377"/>
        <dbReference type="ChEBI" id="CHEBI:15378"/>
        <dbReference type="ChEBI" id="CHEBI:57925"/>
        <dbReference type="ChEBI" id="CHEBI:58896"/>
        <dbReference type="ChEBI" id="CHEBI:71261"/>
        <dbReference type="EC" id="3.1.2.6"/>
    </reaction>
</comment>
<evidence type="ECO:0000259" key="8">
    <source>
        <dbReference type="SMART" id="SM00849"/>
    </source>
</evidence>
<dbReference type="Proteomes" id="UP000236724">
    <property type="component" value="Unassembled WGS sequence"/>
</dbReference>
<dbReference type="EC" id="3.1.2.6" evidence="7"/>
<comment type="function">
    <text evidence="7">Thiolesterase that catalyzes the hydrolysis of S-D-lactoyl-glutathione to form glutathione and D-lactic acid.</text>
</comment>
<dbReference type="OrthoDB" id="9802248at2"/>
<feature type="binding site" evidence="7">
    <location>
        <position position="57"/>
    </location>
    <ligand>
        <name>Zn(2+)</name>
        <dbReference type="ChEBI" id="CHEBI:29105"/>
        <label>1</label>
    </ligand>
</feature>
<feature type="binding site" evidence="7">
    <location>
        <position position="55"/>
    </location>
    <ligand>
        <name>Zn(2+)</name>
        <dbReference type="ChEBI" id="CHEBI:29105"/>
        <label>1</label>
    </ligand>
</feature>
<feature type="binding site" evidence="7">
    <location>
        <position position="131"/>
    </location>
    <ligand>
        <name>Zn(2+)</name>
        <dbReference type="ChEBI" id="CHEBI:29105"/>
        <label>2</label>
    </ligand>
</feature>
<dbReference type="PIRSF" id="PIRSF005457">
    <property type="entry name" value="Glx"/>
    <property type="match status" value="1"/>
</dbReference>
<dbReference type="InterPro" id="IPR050110">
    <property type="entry name" value="Glyoxalase_II_hydrolase"/>
</dbReference>
<comment type="cofactor">
    <cofactor evidence="7">
        <name>Zn(2+)</name>
        <dbReference type="ChEBI" id="CHEBI:29105"/>
    </cofactor>
    <text evidence="7">Binds 2 Zn(2+) ions per subunit.</text>
</comment>
<protein>
    <recommendedName>
        <fullName evidence="7">Hydroxyacylglutathione hydrolase</fullName>
        <ecNumber evidence="7">3.1.2.6</ecNumber>
    </recommendedName>
    <alternativeName>
        <fullName evidence="7">Glyoxalase II</fullName>
        <shortName evidence="7">Glx II</shortName>
    </alternativeName>
</protein>